<evidence type="ECO:0000256" key="3">
    <source>
        <dbReference type="ARBA" id="ARBA00006247"/>
    </source>
</evidence>
<dbReference type="PANTHER" id="PTHR43808">
    <property type="entry name" value="ACETYLORNITHINE DEACETYLASE"/>
    <property type="match status" value="1"/>
</dbReference>
<dbReference type="InterPro" id="IPR036264">
    <property type="entry name" value="Bact_exopeptidase_dim_dom"/>
</dbReference>
<dbReference type="AlphaFoldDB" id="A0A381U3H5"/>
<reference evidence="9" key="1">
    <citation type="submission" date="2018-05" db="EMBL/GenBank/DDBJ databases">
        <authorList>
            <person name="Lanie J.A."/>
            <person name="Ng W.-L."/>
            <person name="Kazmierczak K.M."/>
            <person name="Andrzejewski T.M."/>
            <person name="Davidsen T.M."/>
            <person name="Wayne K.J."/>
            <person name="Tettelin H."/>
            <person name="Glass J.I."/>
            <person name="Rusch D."/>
            <person name="Podicherti R."/>
            <person name="Tsui H.-C.T."/>
            <person name="Winkler M.E."/>
        </authorList>
    </citation>
    <scope>NUCLEOTIDE SEQUENCE</scope>
</reference>
<keyword evidence="6" id="KW-0862">Zinc</keyword>
<dbReference type="InterPro" id="IPR010182">
    <property type="entry name" value="ArgE/DapE"/>
</dbReference>
<comment type="cofactor">
    <cofactor evidence="2">
        <name>Zn(2+)</name>
        <dbReference type="ChEBI" id="CHEBI:29105"/>
    </cofactor>
</comment>
<keyword evidence="7" id="KW-0170">Cobalt</keyword>
<dbReference type="NCBIfam" id="NF009558">
    <property type="entry name" value="PRK13013.1"/>
    <property type="match status" value="1"/>
</dbReference>
<evidence type="ECO:0000256" key="4">
    <source>
        <dbReference type="ARBA" id="ARBA00022723"/>
    </source>
</evidence>
<organism evidence="9">
    <name type="scientific">marine metagenome</name>
    <dbReference type="NCBI Taxonomy" id="408172"/>
    <lineage>
        <taxon>unclassified sequences</taxon>
        <taxon>metagenomes</taxon>
        <taxon>ecological metagenomes</taxon>
    </lineage>
</organism>
<evidence type="ECO:0000256" key="7">
    <source>
        <dbReference type="ARBA" id="ARBA00023285"/>
    </source>
</evidence>
<evidence type="ECO:0000256" key="2">
    <source>
        <dbReference type="ARBA" id="ARBA00001947"/>
    </source>
</evidence>
<evidence type="ECO:0000313" key="9">
    <source>
        <dbReference type="EMBL" id="SVA22148.1"/>
    </source>
</evidence>
<proteinExistence type="inferred from homology"/>
<sequence length="443" mass="48016">MILDGIELRKVSPLLQCPVVSQMVQPIELVLREVDSAAEEIVDFAAELIRIPTVNPPGEFYPDCAQAIGERLQAFDFDVEYLAATSRPEHTKAHPRVNVLGRRPGRAVRPLLHLNGHFDVVPAGEGWTVDPFKGLVHDGRLYGRGSADMKAGLAAAIYAVEAVRRAGVSLQGTVEVSGTVDEESGGLAGVAWLAEQGKLDASLTDFVIIPEPFGVDRICLGHRGVYWFDVVTHGRTAHGSMPFLGESAIVSMGRVLDAIRDELAPTLARRVTAMPVVPEGARRPTININGVSGGQVGTRQPTPCVADQCTATFDRRFLPEENIKDVREEVIALLERVAVNEPGIRYELSDRLIVEPVQTSKDSPLVTALQTSVDKVNGRPAKLVASPGTYDHKHVARLARVKQCVAYGPGNLEIAHQPDEWCAIDDLVQTTKVIALTIVRLIG</sequence>
<evidence type="ECO:0000256" key="1">
    <source>
        <dbReference type="ARBA" id="ARBA00001941"/>
    </source>
</evidence>
<accession>A0A381U3H5</accession>
<dbReference type="InterPro" id="IPR050072">
    <property type="entry name" value="Peptidase_M20A"/>
</dbReference>
<dbReference type="SUPFAM" id="SSF53187">
    <property type="entry name" value="Zn-dependent exopeptidases"/>
    <property type="match status" value="1"/>
</dbReference>
<gene>
    <name evidence="9" type="ORF">METZ01_LOCUS75002</name>
</gene>
<name>A0A381U3H5_9ZZZZ</name>
<dbReference type="NCBIfam" id="TIGR01910">
    <property type="entry name" value="DapE-ArgE"/>
    <property type="match status" value="1"/>
</dbReference>
<dbReference type="SUPFAM" id="SSF55031">
    <property type="entry name" value="Bacterial exopeptidase dimerisation domain"/>
    <property type="match status" value="1"/>
</dbReference>
<dbReference type="Gene3D" id="3.40.630.10">
    <property type="entry name" value="Zn peptidases"/>
    <property type="match status" value="2"/>
</dbReference>
<dbReference type="InterPro" id="IPR011650">
    <property type="entry name" value="Peptidase_M20_dimer"/>
</dbReference>
<dbReference type="Pfam" id="PF01546">
    <property type="entry name" value="Peptidase_M20"/>
    <property type="match status" value="1"/>
</dbReference>
<dbReference type="Gene3D" id="3.30.70.360">
    <property type="match status" value="1"/>
</dbReference>
<comment type="similarity">
    <text evidence="3">Belongs to the peptidase M20A family.</text>
</comment>
<keyword evidence="5" id="KW-0378">Hydrolase</keyword>
<dbReference type="EMBL" id="UINC01005570">
    <property type="protein sequence ID" value="SVA22148.1"/>
    <property type="molecule type" value="Genomic_DNA"/>
</dbReference>
<dbReference type="InterPro" id="IPR002933">
    <property type="entry name" value="Peptidase_M20"/>
</dbReference>
<evidence type="ECO:0000256" key="5">
    <source>
        <dbReference type="ARBA" id="ARBA00022801"/>
    </source>
</evidence>
<feature type="domain" description="Peptidase M20 dimerisation" evidence="8">
    <location>
        <begin position="221"/>
        <end position="340"/>
    </location>
</feature>
<comment type="cofactor">
    <cofactor evidence="1">
        <name>Co(2+)</name>
        <dbReference type="ChEBI" id="CHEBI:48828"/>
    </cofactor>
</comment>
<evidence type="ECO:0000256" key="6">
    <source>
        <dbReference type="ARBA" id="ARBA00022833"/>
    </source>
</evidence>
<protein>
    <recommendedName>
        <fullName evidence="8">Peptidase M20 dimerisation domain-containing protein</fullName>
    </recommendedName>
</protein>
<dbReference type="Pfam" id="PF07687">
    <property type="entry name" value="M20_dimer"/>
    <property type="match status" value="1"/>
</dbReference>
<dbReference type="GO" id="GO:0016787">
    <property type="term" value="F:hydrolase activity"/>
    <property type="evidence" value="ECO:0007669"/>
    <property type="project" value="UniProtKB-KW"/>
</dbReference>
<dbReference type="GO" id="GO:0046872">
    <property type="term" value="F:metal ion binding"/>
    <property type="evidence" value="ECO:0007669"/>
    <property type="project" value="UniProtKB-KW"/>
</dbReference>
<evidence type="ECO:0000259" key="8">
    <source>
        <dbReference type="Pfam" id="PF07687"/>
    </source>
</evidence>
<keyword evidence="4" id="KW-0479">Metal-binding</keyword>